<dbReference type="Pfam" id="PF04542">
    <property type="entry name" value="Sigma70_r2"/>
    <property type="match status" value="1"/>
</dbReference>
<dbReference type="SUPFAM" id="SSF88659">
    <property type="entry name" value="Sigma3 and sigma4 domains of RNA polymerase sigma factors"/>
    <property type="match status" value="1"/>
</dbReference>
<protein>
    <submittedName>
        <fullName evidence="7">RNA polymerase sigma factor</fullName>
    </submittedName>
</protein>
<dbReference type="Gene3D" id="1.10.10.10">
    <property type="entry name" value="Winged helix-like DNA-binding domain superfamily/Winged helix DNA-binding domain"/>
    <property type="match status" value="1"/>
</dbReference>
<dbReference type="InterPro" id="IPR036388">
    <property type="entry name" value="WH-like_DNA-bd_sf"/>
</dbReference>
<evidence type="ECO:0000256" key="2">
    <source>
        <dbReference type="ARBA" id="ARBA00023015"/>
    </source>
</evidence>
<organism evidence="7 8">
    <name type="scientific">Saccharothrix hoggarensis</name>
    <dbReference type="NCBI Taxonomy" id="913853"/>
    <lineage>
        <taxon>Bacteria</taxon>
        <taxon>Bacillati</taxon>
        <taxon>Actinomycetota</taxon>
        <taxon>Actinomycetes</taxon>
        <taxon>Pseudonocardiales</taxon>
        <taxon>Pseudonocardiaceae</taxon>
        <taxon>Saccharothrix</taxon>
    </lineage>
</organism>
<dbReference type="EMBL" id="JBHTLK010000031">
    <property type="protein sequence ID" value="MFD1147264.1"/>
    <property type="molecule type" value="Genomic_DNA"/>
</dbReference>
<reference evidence="8" key="1">
    <citation type="journal article" date="2019" name="Int. J. Syst. Evol. Microbiol.">
        <title>The Global Catalogue of Microorganisms (GCM) 10K type strain sequencing project: providing services to taxonomists for standard genome sequencing and annotation.</title>
        <authorList>
            <consortium name="The Broad Institute Genomics Platform"/>
            <consortium name="The Broad Institute Genome Sequencing Center for Infectious Disease"/>
            <person name="Wu L."/>
            <person name="Ma J."/>
        </authorList>
    </citation>
    <scope>NUCLEOTIDE SEQUENCE [LARGE SCALE GENOMIC DNA]</scope>
    <source>
        <strain evidence="8">CCUG 60214</strain>
    </source>
</reference>
<keyword evidence="8" id="KW-1185">Reference proteome</keyword>
<dbReference type="Gene3D" id="1.10.1740.10">
    <property type="match status" value="1"/>
</dbReference>
<keyword evidence="2" id="KW-0805">Transcription regulation</keyword>
<name>A0ABW3QR00_9PSEU</name>
<keyword evidence="4" id="KW-0238">DNA-binding</keyword>
<dbReference type="NCBIfam" id="TIGR02937">
    <property type="entry name" value="sigma70-ECF"/>
    <property type="match status" value="1"/>
</dbReference>
<evidence type="ECO:0000313" key="7">
    <source>
        <dbReference type="EMBL" id="MFD1147264.1"/>
    </source>
</evidence>
<dbReference type="InterPro" id="IPR014284">
    <property type="entry name" value="RNA_pol_sigma-70_dom"/>
</dbReference>
<comment type="similarity">
    <text evidence="1">Belongs to the sigma-70 factor family. ECF subfamily.</text>
</comment>
<dbReference type="Proteomes" id="UP001597168">
    <property type="component" value="Unassembled WGS sequence"/>
</dbReference>
<dbReference type="InterPro" id="IPR039425">
    <property type="entry name" value="RNA_pol_sigma-70-like"/>
</dbReference>
<proteinExistence type="inferred from homology"/>
<evidence type="ECO:0000256" key="5">
    <source>
        <dbReference type="ARBA" id="ARBA00023163"/>
    </source>
</evidence>
<dbReference type="PANTHER" id="PTHR43133:SF8">
    <property type="entry name" value="RNA POLYMERASE SIGMA FACTOR HI_1459-RELATED"/>
    <property type="match status" value="1"/>
</dbReference>
<evidence type="ECO:0000256" key="3">
    <source>
        <dbReference type="ARBA" id="ARBA00023082"/>
    </source>
</evidence>
<accession>A0ABW3QR00</accession>
<evidence type="ECO:0000313" key="8">
    <source>
        <dbReference type="Proteomes" id="UP001597168"/>
    </source>
</evidence>
<evidence type="ECO:0000259" key="6">
    <source>
        <dbReference type="Pfam" id="PF04542"/>
    </source>
</evidence>
<sequence length="186" mass="20491">MLLHPTAKTDAASLVACCRTGDPQAWQELIRLFNPLVWTVARSFGLSTADCEDVSQLTWLRVVEHIGSLREPDRVSAWIVTAARREALRHLMKSAKHVPVGDPITPDVADGAKPEDGLLAAAERTRVFTAIRQLPPEHQALLGLLIQDPPPSYDEISSALGVPRGSIGPTRRRILNRLRELLDEDS</sequence>
<keyword evidence="5" id="KW-0804">Transcription</keyword>
<dbReference type="SUPFAM" id="SSF88946">
    <property type="entry name" value="Sigma2 domain of RNA polymerase sigma factors"/>
    <property type="match status" value="1"/>
</dbReference>
<dbReference type="PANTHER" id="PTHR43133">
    <property type="entry name" value="RNA POLYMERASE ECF-TYPE SIGMA FACTO"/>
    <property type="match status" value="1"/>
</dbReference>
<dbReference type="RefSeq" id="WP_380722244.1">
    <property type="nucleotide sequence ID" value="NZ_JBHTLK010000031.1"/>
</dbReference>
<dbReference type="InterPro" id="IPR013325">
    <property type="entry name" value="RNA_pol_sigma_r2"/>
</dbReference>
<comment type="caution">
    <text evidence="7">The sequence shown here is derived from an EMBL/GenBank/DDBJ whole genome shotgun (WGS) entry which is preliminary data.</text>
</comment>
<keyword evidence="3" id="KW-0731">Sigma factor</keyword>
<feature type="domain" description="RNA polymerase sigma-70 region 2" evidence="6">
    <location>
        <begin position="29"/>
        <end position="95"/>
    </location>
</feature>
<gene>
    <name evidence="7" type="ORF">ACFQ3T_09025</name>
</gene>
<evidence type="ECO:0000256" key="1">
    <source>
        <dbReference type="ARBA" id="ARBA00010641"/>
    </source>
</evidence>
<dbReference type="InterPro" id="IPR007627">
    <property type="entry name" value="RNA_pol_sigma70_r2"/>
</dbReference>
<dbReference type="InterPro" id="IPR013324">
    <property type="entry name" value="RNA_pol_sigma_r3/r4-like"/>
</dbReference>
<evidence type="ECO:0000256" key="4">
    <source>
        <dbReference type="ARBA" id="ARBA00023125"/>
    </source>
</evidence>